<reference evidence="2 3" key="1">
    <citation type="submission" date="2012-12" db="EMBL/GenBank/DDBJ databases">
        <title>Whole genome shotgun sequence of Gordonia aichiensis NBRC 108223.</title>
        <authorList>
            <person name="Isaki-Nakamura S."/>
            <person name="Hosoyama A."/>
            <person name="Tsuchikane K."/>
            <person name="Ando Y."/>
            <person name="Baba S."/>
            <person name="Ohji S."/>
            <person name="Hamada M."/>
            <person name="Tamura T."/>
            <person name="Yamazoe A."/>
            <person name="Yamazaki S."/>
            <person name="Fujita N."/>
        </authorList>
    </citation>
    <scope>NUCLEOTIDE SEQUENCE [LARGE SCALE GENOMIC DNA]</scope>
    <source>
        <strain evidence="2 3">NBRC 108223</strain>
    </source>
</reference>
<keyword evidence="1" id="KW-1133">Transmembrane helix</keyword>
<evidence type="ECO:0000256" key="1">
    <source>
        <dbReference type="SAM" id="Phobius"/>
    </source>
</evidence>
<proteinExistence type="predicted"/>
<dbReference type="STRING" id="1220583.GOACH_26_00550"/>
<comment type="caution">
    <text evidence="2">The sequence shown here is derived from an EMBL/GenBank/DDBJ whole genome shotgun (WGS) entry which is preliminary data.</text>
</comment>
<keyword evidence="1" id="KW-0812">Transmembrane</keyword>
<sequence>MGMEEMRPKSLEQLLVVRAPGVSEIIYLVIFAIILIAAVGDGLTDRVGAYHVVAYVLAPIGIAIIAIRSIRSR</sequence>
<gene>
    <name evidence="2" type="ORF">GOACH_26_00550</name>
</gene>
<dbReference type="EMBL" id="BANR01000026">
    <property type="protein sequence ID" value="GAC50588.1"/>
    <property type="molecule type" value="Genomic_DNA"/>
</dbReference>
<accession>L7KSA7</accession>
<organism evidence="2 3">
    <name type="scientific">Gordonia aichiensis NBRC 108223</name>
    <dbReference type="NCBI Taxonomy" id="1220583"/>
    <lineage>
        <taxon>Bacteria</taxon>
        <taxon>Bacillati</taxon>
        <taxon>Actinomycetota</taxon>
        <taxon>Actinomycetes</taxon>
        <taxon>Mycobacteriales</taxon>
        <taxon>Gordoniaceae</taxon>
        <taxon>Gordonia</taxon>
    </lineage>
</organism>
<feature type="transmembrane region" description="Helical" evidence="1">
    <location>
        <begin position="52"/>
        <end position="70"/>
    </location>
</feature>
<name>L7KSA7_9ACTN</name>
<keyword evidence="3" id="KW-1185">Reference proteome</keyword>
<feature type="transmembrane region" description="Helical" evidence="1">
    <location>
        <begin position="21"/>
        <end position="40"/>
    </location>
</feature>
<evidence type="ECO:0000313" key="2">
    <source>
        <dbReference type="EMBL" id="GAC50588.1"/>
    </source>
</evidence>
<dbReference type="AlphaFoldDB" id="L7KSA7"/>
<keyword evidence="1" id="KW-0472">Membrane</keyword>
<dbReference type="Proteomes" id="UP000010988">
    <property type="component" value="Unassembled WGS sequence"/>
</dbReference>
<protein>
    <submittedName>
        <fullName evidence="2">Uncharacterized protein</fullName>
    </submittedName>
</protein>
<evidence type="ECO:0000313" key="3">
    <source>
        <dbReference type="Proteomes" id="UP000010988"/>
    </source>
</evidence>